<name>A0A0R1H2Q1_9LACO</name>
<sequence length="226" mass="26032">MIQFDLAQFLIPVLNKQRRTQSVNDGGVLCADCRQTFVLIGPEYCPQCGRHQQNHDICLDCIRWNKSGVPLVNHALFRYTDSMHDLMRRYKRYGDYVLVDALKSLIADQLKEVVASGRFDYFIPLPTDPLHVQSRGFDTITSIFDTLVPLTLVLTKESTEKPQSQKNRQERMQTKQTFVYCGSMPLSGRGLLLDDLYTTGRTFYHARDAIQLHNPNLQLESFSIIR</sequence>
<dbReference type="InterPro" id="IPR051910">
    <property type="entry name" value="ComF/GntX_DNA_util-trans"/>
</dbReference>
<evidence type="ECO:0000259" key="1">
    <source>
        <dbReference type="Pfam" id="PF18912"/>
    </source>
</evidence>
<dbReference type="EMBL" id="AZCV01000001">
    <property type="protein sequence ID" value="KRK38803.1"/>
    <property type="molecule type" value="Genomic_DNA"/>
</dbReference>
<organism evidence="2 3">
    <name type="scientific">Amylolactobacillus amylotrophicus DSM 20534</name>
    <dbReference type="NCBI Taxonomy" id="1423722"/>
    <lineage>
        <taxon>Bacteria</taxon>
        <taxon>Bacillati</taxon>
        <taxon>Bacillota</taxon>
        <taxon>Bacilli</taxon>
        <taxon>Lactobacillales</taxon>
        <taxon>Lactobacillaceae</taxon>
        <taxon>Amylolactobacillus</taxon>
    </lineage>
</organism>
<reference evidence="2 3" key="1">
    <citation type="journal article" date="2015" name="Genome Announc.">
        <title>Expanding the biotechnology potential of lactobacilli through comparative genomics of 213 strains and associated genera.</title>
        <authorList>
            <person name="Sun Z."/>
            <person name="Harris H.M."/>
            <person name="McCann A."/>
            <person name="Guo C."/>
            <person name="Argimon S."/>
            <person name="Zhang W."/>
            <person name="Yang X."/>
            <person name="Jeffery I.B."/>
            <person name="Cooney J.C."/>
            <person name="Kagawa T.F."/>
            <person name="Liu W."/>
            <person name="Song Y."/>
            <person name="Salvetti E."/>
            <person name="Wrobel A."/>
            <person name="Rasinkangas P."/>
            <person name="Parkhill J."/>
            <person name="Rea M.C."/>
            <person name="O'Sullivan O."/>
            <person name="Ritari J."/>
            <person name="Douillard F.P."/>
            <person name="Paul Ross R."/>
            <person name="Yang R."/>
            <person name="Briner A.E."/>
            <person name="Felis G.E."/>
            <person name="de Vos W.M."/>
            <person name="Barrangou R."/>
            <person name="Klaenhammer T.R."/>
            <person name="Caufield P.W."/>
            <person name="Cui Y."/>
            <person name="Zhang H."/>
            <person name="O'Toole P.W."/>
        </authorList>
    </citation>
    <scope>NUCLEOTIDE SEQUENCE [LARGE SCALE GENOMIC DNA]</scope>
    <source>
        <strain evidence="2 3">DSM 20534</strain>
    </source>
</reference>
<dbReference type="PANTHER" id="PTHR47505">
    <property type="entry name" value="DNA UTILIZATION PROTEIN YHGH"/>
    <property type="match status" value="1"/>
</dbReference>
<accession>A0A0R1H2Q1</accession>
<dbReference type="Proteomes" id="UP000050909">
    <property type="component" value="Unassembled WGS sequence"/>
</dbReference>
<gene>
    <name evidence="2" type="ORF">FC62_GL000495</name>
</gene>
<keyword evidence="3" id="KW-1185">Reference proteome</keyword>
<dbReference type="Pfam" id="PF18912">
    <property type="entry name" value="DZR_2"/>
    <property type="match status" value="1"/>
</dbReference>
<dbReference type="PANTHER" id="PTHR47505:SF1">
    <property type="entry name" value="DNA UTILIZATION PROTEIN YHGH"/>
    <property type="match status" value="1"/>
</dbReference>
<dbReference type="SUPFAM" id="SSF53271">
    <property type="entry name" value="PRTase-like"/>
    <property type="match status" value="1"/>
</dbReference>
<evidence type="ECO:0000313" key="2">
    <source>
        <dbReference type="EMBL" id="KRK38803.1"/>
    </source>
</evidence>
<evidence type="ECO:0000313" key="3">
    <source>
        <dbReference type="Proteomes" id="UP000050909"/>
    </source>
</evidence>
<dbReference type="InterPro" id="IPR029057">
    <property type="entry name" value="PRTase-like"/>
</dbReference>
<dbReference type="InterPro" id="IPR044005">
    <property type="entry name" value="DZR_2"/>
</dbReference>
<protein>
    <submittedName>
        <fullName evidence="2">ComF family protein</fullName>
    </submittedName>
</protein>
<comment type="caution">
    <text evidence="2">The sequence shown here is derived from an EMBL/GenBank/DDBJ whole genome shotgun (WGS) entry which is preliminary data.</text>
</comment>
<feature type="domain" description="Double zinc ribbon" evidence="1">
    <location>
        <begin position="23"/>
        <end position="61"/>
    </location>
</feature>
<proteinExistence type="predicted"/>
<dbReference type="AlphaFoldDB" id="A0A0R1H2Q1"/>
<dbReference type="PATRIC" id="fig|1423722.3.peg.504"/>